<keyword evidence="4" id="KW-1185">Reference proteome</keyword>
<evidence type="ECO:0000256" key="2">
    <source>
        <dbReference type="SAM" id="Phobius"/>
    </source>
</evidence>
<dbReference type="KEGG" id="upv:EJN92_14600"/>
<evidence type="ECO:0000256" key="1">
    <source>
        <dbReference type="SAM" id="MobiDB-lite"/>
    </source>
</evidence>
<keyword evidence="2" id="KW-1133">Transmembrane helix</keyword>
<sequence>MIFQSQKGAISLFMTALLMMLITVMAMLFLYMARYGHLPFPELRARWGHSADVISNELKSVSGLKAAATATATNKALSKSADLQSTVTIESGVQRCTIHGKVVYSDTECLSNNATTRTIKLHDNRADAPKPVTKPNEDKDASEVDLKMKMIDKLSK</sequence>
<keyword evidence="2" id="KW-0812">Transmembrane</keyword>
<proteinExistence type="predicted"/>
<dbReference type="RefSeq" id="WP_126128496.1">
    <property type="nucleotide sequence ID" value="NZ_CP034464.1"/>
</dbReference>
<gene>
    <name evidence="3" type="ORF">EJN92_14600</name>
</gene>
<dbReference type="OrthoDB" id="8778598at2"/>
<reference evidence="3 4" key="1">
    <citation type="journal article" date="2011" name="Int. J. Syst. Evol. Microbiol.">
        <title>Description of Undibacterium oligocarboniphilum sp. nov., isolated from purified water, and Undibacterium pigrum strain CCUG 49012 as the type strain of Undibacterium parvum sp. nov., and emended descriptions of the genus Undibacterium and the species Undibacterium pigrum.</title>
        <authorList>
            <person name="Eder W."/>
            <person name="Wanner G."/>
            <person name="Ludwig W."/>
            <person name="Busse H.J."/>
            <person name="Ziemke-Kageler F."/>
            <person name="Lang E."/>
        </authorList>
    </citation>
    <scope>NUCLEOTIDE SEQUENCE [LARGE SCALE GENOMIC DNA]</scope>
    <source>
        <strain evidence="3 4">DSM 23061</strain>
    </source>
</reference>
<evidence type="ECO:0000313" key="3">
    <source>
        <dbReference type="EMBL" id="AZP13120.1"/>
    </source>
</evidence>
<organism evidence="3 4">
    <name type="scientific">Undibacterium parvum</name>
    <dbReference type="NCBI Taxonomy" id="401471"/>
    <lineage>
        <taxon>Bacteria</taxon>
        <taxon>Pseudomonadati</taxon>
        <taxon>Pseudomonadota</taxon>
        <taxon>Betaproteobacteria</taxon>
        <taxon>Burkholderiales</taxon>
        <taxon>Oxalobacteraceae</taxon>
        <taxon>Undibacterium</taxon>
    </lineage>
</organism>
<dbReference type="Proteomes" id="UP000275663">
    <property type="component" value="Chromosome"/>
</dbReference>
<evidence type="ECO:0000313" key="4">
    <source>
        <dbReference type="Proteomes" id="UP000275663"/>
    </source>
</evidence>
<dbReference type="AlphaFoldDB" id="A0A3Q9BRX6"/>
<accession>A0A3Q9BRX6</accession>
<feature type="region of interest" description="Disordered" evidence="1">
    <location>
        <begin position="125"/>
        <end position="146"/>
    </location>
</feature>
<feature type="compositionally biased region" description="Basic and acidic residues" evidence="1">
    <location>
        <begin position="135"/>
        <end position="146"/>
    </location>
</feature>
<feature type="transmembrane region" description="Helical" evidence="2">
    <location>
        <begin position="12"/>
        <end position="33"/>
    </location>
</feature>
<protein>
    <submittedName>
        <fullName evidence="3">Uncharacterized protein</fullName>
    </submittedName>
</protein>
<dbReference type="EMBL" id="CP034464">
    <property type="protein sequence ID" value="AZP13120.1"/>
    <property type="molecule type" value="Genomic_DNA"/>
</dbReference>
<name>A0A3Q9BRX6_9BURK</name>
<keyword evidence="2" id="KW-0472">Membrane</keyword>